<keyword evidence="3 5" id="KW-1133">Transmembrane helix</keyword>
<dbReference type="EMBL" id="PQSP01000005">
    <property type="protein sequence ID" value="RUS66383.1"/>
    <property type="molecule type" value="Genomic_DNA"/>
</dbReference>
<dbReference type="Proteomes" id="UP000286947">
    <property type="component" value="Unassembled WGS sequence"/>
</dbReference>
<dbReference type="GO" id="GO:0016020">
    <property type="term" value="C:membrane"/>
    <property type="evidence" value="ECO:0007669"/>
    <property type="project" value="InterPro"/>
</dbReference>
<evidence type="ECO:0000256" key="5">
    <source>
        <dbReference type="SAM" id="Phobius"/>
    </source>
</evidence>
<sequence>MSRKPFKREMPNDWFTKNSYYRRYMVREFSCVLIGLYVINLMAGIVALASSPIHWGLWVASQYNPVMILVAIASLVAGIWHTVTWFQTMPKVIKILQGDHFMPAKTIITGCYILLAAVSLALLLLVAIFA</sequence>
<dbReference type="InterPro" id="IPR034804">
    <property type="entry name" value="SQR/QFR_C/D"/>
</dbReference>
<feature type="transmembrane region" description="Helical" evidence="5">
    <location>
        <begin position="29"/>
        <end position="53"/>
    </location>
</feature>
<comment type="caution">
    <text evidence="6">The sequence shown here is derived from an EMBL/GenBank/DDBJ whole genome shotgun (WGS) entry which is preliminary data.</text>
</comment>
<dbReference type="InterPro" id="IPR003510">
    <property type="entry name" value="Fumarate_red_C"/>
</dbReference>
<evidence type="ECO:0000256" key="4">
    <source>
        <dbReference type="ARBA" id="ARBA00023136"/>
    </source>
</evidence>
<dbReference type="AlphaFoldDB" id="A0A433SCB3"/>
<dbReference type="Gene3D" id="1.20.1300.10">
    <property type="entry name" value="Fumarate reductase/succinate dehydrogenase, transmembrane subunit"/>
    <property type="match status" value="1"/>
</dbReference>
<gene>
    <name evidence="6" type="primary">frdC</name>
    <name evidence="6" type="ORF">CUZ56_02109</name>
</gene>
<reference evidence="6 7" key="1">
    <citation type="submission" date="2018-01" db="EMBL/GenBank/DDBJ databases">
        <title>Saezia sanguinis gen. nov., sp. nov., in the order Burkholderiales isolated from human blood.</title>
        <authorList>
            <person name="Medina-Pascual M.J."/>
            <person name="Valdezate S."/>
            <person name="Monzon S."/>
            <person name="Cuesta I."/>
            <person name="Carrasco G."/>
            <person name="Villalon P."/>
            <person name="Saez-Nieto J.A."/>
        </authorList>
    </citation>
    <scope>NUCLEOTIDE SEQUENCE [LARGE SCALE GENOMIC DNA]</scope>
    <source>
        <strain evidence="6 7">CNM695-12</strain>
    </source>
</reference>
<keyword evidence="4 5" id="KW-0472">Membrane</keyword>
<name>A0A433SCB3_9BURK</name>
<feature type="transmembrane region" description="Helical" evidence="5">
    <location>
        <begin position="65"/>
        <end position="86"/>
    </location>
</feature>
<evidence type="ECO:0000256" key="2">
    <source>
        <dbReference type="ARBA" id="ARBA00022692"/>
    </source>
</evidence>
<keyword evidence="1" id="KW-1003">Cell membrane</keyword>
<proteinExistence type="predicted"/>
<organism evidence="6 7">
    <name type="scientific">Saezia sanguinis</name>
    <dbReference type="NCBI Taxonomy" id="1965230"/>
    <lineage>
        <taxon>Bacteria</taxon>
        <taxon>Pseudomonadati</taxon>
        <taxon>Pseudomonadota</taxon>
        <taxon>Betaproteobacteria</taxon>
        <taxon>Burkholderiales</taxon>
        <taxon>Saeziaceae</taxon>
        <taxon>Saezia</taxon>
    </lineage>
</organism>
<dbReference type="RefSeq" id="WP_126980288.1">
    <property type="nucleotide sequence ID" value="NZ_CAWUGC010000016.1"/>
</dbReference>
<dbReference type="PIRSF" id="PIRSF000180">
    <property type="entry name" value="FrdC"/>
    <property type="match status" value="1"/>
</dbReference>
<evidence type="ECO:0000313" key="7">
    <source>
        <dbReference type="Proteomes" id="UP000286947"/>
    </source>
</evidence>
<keyword evidence="7" id="KW-1185">Reference proteome</keyword>
<feature type="transmembrane region" description="Helical" evidence="5">
    <location>
        <begin position="107"/>
        <end position="129"/>
    </location>
</feature>
<evidence type="ECO:0000256" key="1">
    <source>
        <dbReference type="ARBA" id="ARBA00022475"/>
    </source>
</evidence>
<dbReference type="OrthoDB" id="8909678at2"/>
<dbReference type="SUPFAM" id="SSF81343">
    <property type="entry name" value="Fumarate reductase respiratory complex transmembrane subunits"/>
    <property type="match status" value="1"/>
</dbReference>
<protein>
    <submittedName>
        <fullName evidence="6">Fumarate reductase subunit C</fullName>
    </submittedName>
</protein>
<dbReference type="Pfam" id="PF02300">
    <property type="entry name" value="Fumarate_red_C"/>
    <property type="match status" value="1"/>
</dbReference>
<keyword evidence="2 5" id="KW-0812">Transmembrane</keyword>
<evidence type="ECO:0000256" key="3">
    <source>
        <dbReference type="ARBA" id="ARBA00022989"/>
    </source>
</evidence>
<evidence type="ECO:0000313" key="6">
    <source>
        <dbReference type="EMBL" id="RUS66383.1"/>
    </source>
</evidence>
<accession>A0A433SCB3</accession>